<dbReference type="InterPro" id="IPR043129">
    <property type="entry name" value="ATPase_NBD"/>
</dbReference>
<keyword evidence="5" id="KW-1185">Reference proteome</keyword>
<dbReference type="InterPro" id="IPR013126">
    <property type="entry name" value="Hsp_70_fam"/>
</dbReference>
<feature type="repeat" description="TPR" evidence="3">
    <location>
        <begin position="627"/>
        <end position="660"/>
    </location>
</feature>
<dbReference type="GO" id="GO:0005829">
    <property type="term" value="C:cytosol"/>
    <property type="evidence" value="ECO:0007669"/>
    <property type="project" value="TreeGrafter"/>
</dbReference>
<proteinExistence type="predicted"/>
<dbReference type="GO" id="GO:0005634">
    <property type="term" value="C:nucleus"/>
    <property type="evidence" value="ECO:0007669"/>
    <property type="project" value="TreeGrafter"/>
</dbReference>
<sequence>MYDGMRPRVFVGLDLGAESSMVVLEDGEIVRNELGGHSSASIVGFNGRERYVGEAGVAQLSTNAANTVPVGQVVSGNRWLLAHRQVSSLAGGWIEVEYCGEKTRLSNSAAVAALVRKLGLLACAAANDKDLTFVAAVPPCWTPAQRATVADGLAAARVHTEKPRTLARSDACLCEVLAHKHPTSRTVAIVDVGRCNALVTVARFDGADFEILRTESSQELGTSALDALLYDHLVARVGFDVPPGSKKGARLLDAVGRLRKLLSTMKEAKVTCENLKEDGDVLLTATLDEFRGVCAPAAAAFRSLLEAAASASPVEAVELVGGGSRVAILREVVAEVFAGVEFGAKLDDSSVAHGAALAMARFDRVERTARVKAAVNGDDEATAEENDTVVAVASNFYDGGAVTSSTEALAAAEDAMCARDAELSRVAERRNAFETRILELRAAMNSHHHKDLFPENFASLLEEAEDALWSSGDDYVDLEEKRKTLEAACPAYFKKIQDERERHDRELEAAMRIDGEDDEDERREDKLNADTRKLKFSDRWRLVTKNKDEGTELFKDGNFAHATKRYKDALVHASKLAHDLTPDQQQQTKRVKIDLHVNMALCWQKLDKVEASVRSCDEALKLDEAHPKALYRRAFAYENLKRFDDAKRDVKRALEIAPQDRAILQLQKRVDAHLARQKKKEKAMWSRALNT</sequence>
<evidence type="ECO:0000256" key="2">
    <source>
        <dbReference type="ARBA" id="ARBA00022840"/>
    </source>
</evidence>
<dbReference type="Gene3D" id="3.30.30.30">
    <property type="match status" value="1"/>
</dbReference>
<dbReference type="SMART" id="SM00028">
    <property type="entry name" value="TPR"/>
    <property type="match status" value="2"/>
</dbReference>
<accession>A0AAD7ULM2</accession>
<keyword evidence="1" id="KW-0547">Nucleotide-binding</keyword>
<evidence type="ECO:0000256" key="1">
    <source>
        <dbReference type="ARBA" id="ARBA00022741"/>
    </source>
</evidence>
<evidence type="ECO:0000256" key="3">
    <source>
        <dbReference type="PROSITE-ProRule" id="PRU00339"/>
    </source>
</evidence>
<dbReference type="PANTHER" id="PTHR45639">
    <property type="entry name" value="HSC70CB, ISOFORM G-RELATED"/>
    <property type="match status" value="1"/>
</dbReference>
<dbReference type="Gene3D" id="3.30.420.40">
    <property type="match status" value="2"/>
</dbReference>
<dbReference type="PROSITE" id="PS50005">
    <property type="entry name" value="TPR"/>
    <property type="match status" value="1"/>
</dbReference>
<dbReference type="Pfam" id="PF00012">
    <property type="entry name" value="HSP70"/>
    <property type="match status" value="1"/>
</dbReference>
<keyword evidence="3" id="KW-0802">TPR repeat</keyword>
<dbReference type="InterPro" id="IPR019734">
    <property type="entry name" value="TPR_rpt"/>
</dbReference>
<organism evidence="4 5">
    <name type="scientific">Chrysophaeum taylorii</name>
    <dbReference type="NCBI Taxonomy" id="2483200"/>
    <lineage>
        <taxon>Eukaryota</taxon>
        <taxon>Sar</taxon>
        <taxon>Stramenopiles</taxon>
        <taxon>Ochrophyta</taxon>
        <taxon>Pelagophyceae</taxon>
        <taxon>Pelagomonadales</taxon>
        <taxon>Pelagomonadaceae</taxon>
        <taxon>Chrysophaeum</taxon>
    </lineage>
</organism>
<dbReference type="PROSITE" id="PS50096">
    <property type="entry name" value="IQ"/>
    <property type="match status" value="1"/>
</dbReference>
<gene>
    <name evidence="4" type="ORF">CTAYLR_005781</name>
</gene>
<dbReference type="AlphaFoldDB" id="A0AAD7ULM2"/>
<dbReference type="EMBL" id="JAQMWT010000060">
    <property type="protein sequence ID" value="KAJ8611867.1"/>
    <property type="molecule type" value="Genomic_DNA"/>
</dbReference>
<reference evidence="4" key="1">
    <citation type="submission" date="2023-01" db="EMBL/GenBank/DDBJ databases">
        <title>Metagenome sequencing of chrysophaentin producing Chrysophaeum taylorii.</title>
        <authorList>
            <person name="Davison J."/>
            <person name="Bewley C."/>
        </authorList>
    </citation>
    <scope>NUCLEOTIDE SEQUENCE</scope>
    <source>
        <strain evidence="4">NIES-1699</strain>
    </source>
</reference>
<dbReference type="Gene3D" id="3.90.640.10">
    <property type="entry name" value="Actin, Chain A, domain 4"/>
    <property type="match status" value="1"/>
</dbReference>
<evidence type="ECO:0000313" key="4">
    <source>
        <dbReference type="EMBL" id="KAJ8611867.1"/>
    </source>
</evidence>
<comment type="caution">
    <text evidence="4">The sequence shown here is derived from an EMBL/GenBank/DDBJ whole genome shotgun (WGS) entry which is preliminary data.</text>
</comment>
<dbReference type="Gene3D" id="1.25.40.10">
    <property type="entry name" value="Tetratricopeptide repeat domain"/>
    <property type="match status" value="1"/>
</dbReference>
<dbReference type="Pfam" id="PF00515">
    <property type="entry name" value="TPR_1"/>
    <property type="match status" value="1"/>
</dbReference>
<name>A0AAD7ULM2_9STRA</name>
<protein>
    <submittedName>
        <fullName evidence="4">Uncharacterized protein</fullName>
    </submittedName>
</protein>
<dbReference type="SUPFAM" id="SSF48452">
    <property type="entry name" value="TPR-like"/>
    <property type="match status" value="1"/>
</dbReference>
<evidence type="ECO:0000313" key="5">
    <source>
        <dbReference type="Proteomes" id="UP001230188"/>
    </source>
</evidence>
<dbReference type="InterPro" id="IPR011990">
    <property type="entry name" value="TPR-like_helical_dom_sf"/>
</dbReference>
<keyword evidence="2" id="KW-0067">ATP-binding</keyword>
<dbReference type="GO" id="GO:0140662">
    <property type="term" value="F:ATP-dependent protein folding chaperone"/>
    <property type="evidence" value="ECO:0007669"/>
    <property type="project" value="InterPro"/>
</dbReference>
<dbReference type="GO" id="GO:0005524">
    <property type="term" value="F:ATP binding"/>
    <property type="evidence" value="ECO:0007669"/>
    <property type="project" value="UniProtKB-KW"/>
</dbReference>
<dbReference type="PANTHER" id="PTHR45639:SF28">
    <property type="entry name" value="HEAT SHOCK PROTEIN-LIKE PROTEIN"/>
    <property type="match status" value="1"/>
</dbReference>
<dbReference type="SUPFAM" id="SSF53067">
    <property type="entry name" value="Actin-like ATPase domain"/>
    <property type="match status" value="2"/>
</dbReference>
<dbReference type="Proteomes" id="UP001230188">
    <property type="component" value="Unassembled WGS sequence"/>
</dbReference>